<feature type="transmembrane region" description="Helical" evidence="2">
    <location>
        <begin position="213"/>
        <end position="231"/>
    </location>
</feature>
<dbReference type="AlphaFoldDB" id="A0A1X6ZWD2"/>
<evidence type="ECO:0000259" key="3">
    <source>
        <dbReference type="Pfam" id="PF13717"/>
    </source>
</evidence>
<feature type="compositionally biased region" description="Basic and acidic residues" evidence="1">
    <location>
        <begin position="88"/>
        <end position="109"/>
    </location>
</feature>
<protein>
    <recommendedName>
        <fullName evidence="3">Zinc finger/thioredoxin putative domain-containing protein</fullName>
    </recommendedName>
</protein>
<dbReference type="RefSeq" id="WP_085819117.1">
    <property type="nucleotide sequence ID" value="NZ_FWFU01000005.1"/>
</dbReference>
<feature type="region of interest" description="Disordered" evidence="1">
    <location>
        <begin position="42"/>
        <end position="175"/>
    </location>
</feature>
<keyword evidence="5" id="KW-1185">Reference proteome</keyword>
<evidence type="ECO:0000256" key="1">
    <source>
        <dbReference type="SAM" id="MobiDB-lite"/>
    </source>
</evidence>
<name>A0A1X6ZWD2_9RHOB</name>
<evidence type="ECO:0000313" key="4">
    <source>
        <dbReference type="EMBL" id="SLN63756.1"/>
    </source>
</evidence>
<keyword evidence="2" id="KW-0812">Transmembrane</keyword>
<reference evidence="4 5" key="1">
    <citation type="submission" date="2017-03" db="EMBL/GenBank/DDBJ databases">
        <authorList>
            <person name="Afonso C.L."/>
            <person name="Miller P.J."/>
            <person name="Scott M.A."/>
            <person name="Spackman E."/>
            <person name="Goraichik I."/>
            <person name="Dimitrov K.M."/>
            <person name="Suarez D.L."/>
            <person name="Swayne D.E."/>
        </authorList>
    </citation>
    <scope>NUCLEOTIDE SEQUENCE [LARGE SCALE GENOMIC DNA]</scope>
    <source>
        <strain evidence="4 5">CECT 8110</strain>
    </source>
</reference>
<feature type="compositionally biased region" description="Acidic residues" evidence="1">
    <location>
        <begin position="61"/>
        <end position="71"/>
    </location>
</feature>
<keyword evidence="2" id="KW-1133">Transmembrane helix</keyword>
<accession>A0A1X6ZWD2</accession>
<evidence type="ECO:0000256" key="2">
    <source>
        <dbReference type="SAM" id="Phobius"/>
    </source>
</evidence>
<keyword evidence="2" id="KW-0472">Membrane</keyword>
<dbReference type="NCBIfam" id="TIGR02098">
    <property type="entry name" value="MJ0042_CXXC"/>
    <property type="match status" value="1"/>
</dbReference>
<dbReference type="EMBL" id="FWFU01000005">
    <property type="protein sequence ID" value="SLN63756.1"/>
    <property type="molecule type" value="Genomic_DNA"/>
</dbReference>
<organism evidence="4 5">
    <name type="scientific">Roseovarius halotolerans</name>
    <dbReference type="NCBI Taxonomy" id="505353"/>
    <lineage>
        <taxon>Bacteria</taxon>
        <taxon>Pseudomonadati</taxon>
        <taxon>Pseudomonadota</taxon>
        <taxon>Alphaproteobacteria</taxon>
        <taxon>Rhodobacterales</taxon>
        <taxon>Roseobacteraceae</taxon>
        <taxon>Roseovarius</taxon>
    </lineage>
</organism>
<dbReference type="Proteomes" id="UP000193207">
    <property type="component" value="Unassembled WGS sequence"/>
</dbReference>
<dbReference type="Pfam" id="PF13717">
    <property type="entry name" value="Zn_ribbon_4"/>
    <property type="match status" value="1"/>
</dbReference>
<feature type="domain" description="Zinc finger/thioredoxin putative" evidence="3">
    <location>
        <begin position="1"/>
        <end position="36"/>
    </location>
</feature>
<dbReference type="InterPro" id="IPR011723">
    <property type="entry name" value="Znf/thioredoxin_put"/>
</dbReference>
<gene>
    <name evidence="4" type="ORF">ROH8110_03563</name>
</gene>
<proteinExistence type="predicted"/>
<feature type="compositionally biased region" description="Basic and acidic residues" evidence="1">
    <location>
        <begin position="134"/>
        <end position="173"/>
    </location>
</feature>
<sequence>MRLTCPNCGAQYEVPDEVIPVAGRDVQCSNCGDTWFQHHPDHMPETRVSDEPDDASATWDNEAEYEAEPEPAPEPHPEPAPEDPAAPPRREIDPAVRDLLREEAEREAQARAAESASDLETQPDLGLESQSAPEDLRGQEARARMARLRGEPEPRPADPDPKEDIDPDSRRNLLPDIDEINSSLEHTPERDEDMSTTDAELARRASGGGFRRGFLWAVLLFVILTLVYIFAPQIAGLTPALEAPMTAYVNMVNDLRILLQQTVLSFLQ</sequence>
<dbReference type="OrthoDB" id="7159357at2"/>
<evidence type="ECO:0000313" key="5">
    <source>
        <dbReference type="Proteomes" id="UP000193207"/>
    </source>
</evidence>